<dbReference type="Gene3D" id="1.10.357.10">
    <property type="entry name" value="Tetracycline Repressor, domain 2"/>
    <property type="match status" value="1"/>
</dbReference>
<dbReference type="SUPFAM" id="SSF48498">
    <property type="entry name" value="Tetracyclin repressor-like, C-terminal domain"/>
    <property type="match status" value="1"/>
</dbReference>
<dbReference type="Proteomes" id="UP001500603">
    <property type="component" value="Unassembled WGS sequence"/>
</dbReference>
<dbReference type="InterPro" id="IPR039538">
    <property type="entry name" value="BetI_C"/>
</dbReference>
<keyword evidence="1" id="KW-0678">Repressor</keyword>
<keyword evidence="9" id="KW-1185">Reference proteome</keyword>
<evidence type="ECO:0000256" key="1">
    <source>
        <dbReference type="ARBA" id="ARBA00022491"/>
    </source>
</evidence>
<evidence type="ECO:0000259" key="7">
    <source>
        <dbReference type="PROSITE" id="PS50977"/>
    </source>
</evidence>
<reference evidence="9" key="1">
    <citation type="journal article" date="2019" name="Int. J. Syst. Evol. Microbiol.">
        <title>The Global Catalogue of Microorganisms (GCM) 10K type strain sequencing project: providing services to taxonomists for standard genome sequencing and annotation.</title>
        <authorList>
            <consortium name="The Broad Institute Genomics Platform"/>
            <consortium name="The Broad Institute Genome Sequencing Center for Infectious Disease"/>
            <person name="Wu L."/>
            <person name="Ma J."/>
        </authorList>
    </citation>
    <scope>NUCLEOTIDE SEQUENCE [LARGE SCALE GENOMIC DNA]</scope>
    <source>
        <strain evidence="9">JCM 18298</strain>
    </source>
</reference>
<sequence>MASTTSNAHPAPRVTRRRAQTRDRLLTAAYRAFAEEGFGRASVERVCERAGYTRGAFYSNFGSLDELFLAMWEQRSQAMLADVRAVLAATAELRLEAADGIDTAITRLESAVPVDEDWYRITAEFTAHALRKPALRRVMAVREDSIVEALMPPIVSALHGIGRTVPDPVALGQALVAIHDGTSVQVLLEPDNQVVRRRRATLLRHVVLAYSAETDITRDSPDATGNTEPTNTEPQG</sequence>
<evidence type="ECO:0000256" key="4">
    <source>
        <dbReference type="ARBA" id="ARBA00023163"/>
    </source>
</evidence>
<keyword evidence="4" id="KW-0804">Transcription</keyword>
<protein>
    <submittedName>
        <fullName evidence="8">TetR/AcrR family transcriptional regulator</fullName>
    </submittedName>
</protein>
<dbReference type="Pfam" id="PF00440">
    <property type="entry name" value="TetR_N"/>
    <property type="match status" value="1"/>
</dbReference>
<dbReference type="PANTHER" id="PTHR30055">
    <property type="entry name" value="HTH-TYPE TRANSCRIPTIONAL REGULATOR RUTR"/>
    <property type="match status" value="1"/>
</dbReference>
<evidence type="ECO:0000256" key="5">
    <source>
        <dbReference type="PROSITE-ProRule" id="PRU00335"/>
    </source>
</evidence>
<dbReference type="RefSeq" id="WP_345494749.1">
    <property type="nucleotide sequence ID" value="NZ_BAABJM010000002.1"/>
</dbReference>
<feature type="DNA-binding region" description="H-T-H motif" evidence="5">
    <location>
        <begin position="42"/>
        <end position="61"/>
    </location>
</feature>
<evidence type="ECO:0000256" key="3">
    <source>
        <dbReference type="ARBA" id="ARBA00023125"/>
    </source>
</evidence>
<gene>
    <name evidence="8" type="ORF">GCM10023318_17790</name>
</gene>
<feature type="domain" description="HTH tetR-type" evidence="7">
    <location>
        <begin position="19"/>
        <end position="79"/>
    </location>
</feature>
<dbReference type="Pfam" id="PF13977">
    <property type="entry name" value="TetR_C_6"/>
    <property type="match status" value="1"/>
</dbReference>
<evidence type="ECO:0000313" key="9">
    <source>
        <dbReference type="Proteomes" id="UP001500603"/>
    </source>
</evidence>
<dbReference type="InterPro" id="IPR036271">
    <property type="entry name" value="Tet_transcr_reg_TetR-rel_C_sf"/>
</dbReference>
<name>A0ABP9K409_9NOCA</name>
<feature type="compositionally biased region" description="Polar residues" evidence="6">
    <location>
        <begin position="223"/>
        <end position="236"/>
    </location>
</feature>
<evidence type="ECO:0000313" key="8">
    <source>
        <dbReference type="EMBL" id="GAA5049198.1"/>
    </source>
</evidence>
<dbReference type="EMBL" id="BAABJM010000002">
    <property type="protein sequence ID" value="GAA5049198.1"/>
    <property type="molecule type" value="Genomic_DNA"/>
</dbReference>
<dbReference type="InterPro" id="IPR001647">
    <property type="entry name" value="HTH_TetR"/>
</dbReference>
<dbReference type="InterPro" id="IPR050109">
    <property type="entry name" value="HTH-type_TetR-like_transc_reg"/>
</dbReference>
<dbReference type="PRINTS" id="PR00455">
    <property type="entry name" value="HTHTETR"/>
</dbReference>
<dbReference type="PROSITE" id="PS50977">
    <property type="entry name" value="HTH_TETR_2"/>
    <property type="match status" value="1"/>
</dbReference>
<keyword evidence="3 5" id="KW-0238">DNA-binding</keyword>
<keyword evidence="2" id="KW-0805">Transcription regulation</keyword>
<proteinExistence type="predicted"/>
<dbReference type="SUPFAM" id="SSF46689">
    <property type="entry name" value="Homeodomain-like"/>
    <property type="match status" value="1"/>
</dbReference>
<dbReference type="InterPro" id="IPR009057">
    <property type="entry name" value="Homeodomain-like_sf"/>
</dbReference>
<dbReference type="PANTHER" id="PTHR30055:SF241">
    <property type="entry name" value="TRANSCRIPTIONAL REGULATORY PROTEIN"/>
    <property type="match status" value="1"/>
</dbReference>
<comment type="caution">
    <text evidence="8">The sequence shown here is derived from an EMBL/GenBank/DDBJ whole genome shotgun (WGS) entry which is preliminary data.</text>
</comment>
<feature type="region of interest" description="Disordered" evidence="6">
    <location>
        <begin position="217"/>
        <end position="236"/>
    </location>
</feature>
<accession>A0ABP9K409</accession>
<evidence type="ECO:0000256" key="6">
    <source>
        <dbReference type="SAM" id="MobiDB-lite"/>
    </source>
</evidence>
<evidence type="ECO:0000256" key="2">
    <source>
        <dbReference type="ARBA" id="ARBA00023015"/>
    </source>
</evidence>
<organism evidence="8 9">
    <name type="scientific">Nocardia callitridis</name>
    <dbReference type="NCBI Taxonomy" id="648753"/>
    <lineage>
        <taxon>Bacteria</taxon>
        <taxon>Bacillati</taxon>
        <taxon>Actinomycetota</taxon>
        <taxon>Actinomycetes</taxon>
        <taxon>Mycobacteriales</taxon>
        <taxon>Nocardiaceae</taxon>
        <taxon>Nocardia</taxon>
    </lineage>
</organism>